<evidence type="ECO:0000313" key="2">
    <source>
        <dbReference type="EMBL" id="CEK92249.1"/>
    </source>
</evidence>
<dbReference type="EMBL" id="HACG01045384">
    <property type="protein sequence ID" value="CEK92249.1"/>
    <property type="molecule type" value="Transcribed_RNA"/>
</dbReference>
<reference evidence="2" key="1">
    <citation type="submission" date="2014-12" db="EMBL/GenBank/DDBJ databases">
        <title>Insight into the proteome of Arion vulgaris.</title>
        <authorList>
            <person name="Aradska J."/>
            <person name="Bulat T."/>
            <person name="Smidak R."/>
            <person name="Sarate P."/>
            <person name="Gangsoo J."/>
            <person name="Sialana F."/>
            <person name="Bilban M."/>
            <person name="Lubec G."/>
        </authorList>
    </citation>
    <scope>NUCLEOTIDE SEQUENCE</scope>
    <source>
        <tissue evidence="2">Skin</tissue>
    </source>
</reference>
<gene>
    <name evidence="2" type="primary">ORF187267</name>
</gene>
<proteinExistence type="predicted"/>
<evidence type="ECO:0000256" key="1">
    <source>
        <dbReference type="SAM" id="MobiDB-lite"/>
    </source>
</evidence>
<name>A0A0B7BG07_9EUPU</name>
<feature type="region of interest" description="Disordered" evidence="1">
    <location>
        <begin position="41"/>
        <end position="60"/>
    </location>
</feature>
<organism evidence="2">
    <name type="scientific">Arion vulgaris</name>
    <dbReference type="NCBI Taxonomy" id="1028688"/>
    <lineage>
        <taxon>Eukaryota</taxon>
        <taxon>Metazoa</taxon>
        <taxon>Spiralia</taxon>
        <taxon>Lophotrochozoa</taxon>
        <taxon>Mollusca</taxon>
        <taxon>Gastropoda</taxon>
        <taxon>Heterobranchia</taxon>
        <taxon>Euthyneura</taxon>
        <taxon>Panpulmonata</taxon>
        <taxon>Eupulmonata</taxon>
        <taxon>Stylommatophora</taxon>
        <taxon>Helicina</taxon>
        <taxon>Arionoidea</taxon>
        <taxon>Arionidae</taxon>
        <taxon>Arion</taxon>
    </lineage>
</organism>
<accession>A0A0B7BG07</accession>
<dbReference type="AlphaFoldDB" id="A0A0B7BG07"/>
<protein>
    <submittedName>
        <fullName evidence="2">Uncharacterized protein</fullName>
    </submittedName>
</protein>
<sequence>MTQLACWNIRTMYQAGKTTQIRRLRQTIQWTLLEQQIKEKPKKHMEPNFRSKTMHKIRLR</sequence>